<dbReference type="Gene3D" id="3.90.105.10">
    <property type="entry name" value="Molybdopterin biosynthesis moea protein, domain 2"/>
    <property type="match status" value="1"/>
</dbReference>
<keyword evidence="6 8" id="KW-0808">Transferase</keyword>
<protein>
    <recommendedName>
        <fullName evidence="6">Molybdopterin molybdenumtransferase</fullName>
        <ecNumber evidence="6">2.10.1.1</ecNumber>
    </recommendedName>
</protein>
<dbReference type="GO" id="GO:0005829">
    <property type="term" value="C:cytosol"/>
    <property type="evidence" value="ECO:0007669"/>
    <property type="project" value="TreeGrafter"/>
</dbReference>
<evidence type="ECO:0000313" key="9">
    <source>
        <dbReference type="Proteomes" id="UP000570514"/>
    </source>
</evidence>
<dbReference type="CDD" id="cd00887">
    <property type="entry name" value="MoeA"/>
    <property type="match status" value="1"/>
</dbReference>
<dbReference type="Gene3D" id="3.40.980.10">
    <property type="entry name" value="MoaB/Mog-like domain"/>
    <property type="match status" value="1"/>
</dbReference>
<dbReference type="UniPathway" id="UPA00344"/>
<dbReference type="Pfam" id="PF03453">
    <property type="entry name" value="MoeA_N"/>
    <property type="match status" value="1"/>
</dbReference>
<dbReference type="SUPFAM" id="SSF63867">
    <property type="entry name" value="MoeA C-terminal domain-like"/>
    <property type="match status" value="1"/>
</dbReference>
<comment type="caution">
    <text evidence="8">The sequence shown here is derived from an EMBL/GenBank/DDBJ whole genome shotgun (WGS) entry which is preliminary data.</text>
</comment>
<organism evidence="8 9">
    <name type="scientific">Rhizomicrobium palustre</name>
    <dbReference type="NCBI Taxonomy" id="189966"/>
    <lineage>
        <taxon>Bacteria</taxon>
        <taxon>Pseudomonadati</taxon>
        <taxon>Pseudomonadota</taxon>
        <taxon>Alphaproteobacteria</taxon>
        <taxon>Micropepsales</taxon>
        <taxon>Micropepsaceae</taxon>
        <taxon>Rhizomicrobium</taxon>
    </lineage>
</organism>
<comment type="catalytic activity">
    <reaction evidence="5">
        <text>adenylyl-molybdopterin + molybdate = Mo-molybdopterin + AMP + H(+)</text>
        <dbReference type="Rhea" id="RHEA:35047"/>
        <dbReference type="ChEBI" id="CHEBI:15378"/>
        <dbReference type="ChEBI" id="CHEBI:36264"/>
        <dbReference type="ChEBI" id="CHEBI:62727"/>
        <dbReference type="ChEBI" id="CHEBI:71302"/>
        <dbReference type="ChEBI" id="CHEBI:456215"/>
        <dbReference type="EC" id="2.10.1.1"/>
    </reaction>
</comment>
<evidence type="ECO:0000256" key="5">
    <source>
        <dbReference type="ARBA" id="ARBA00047317"/>
    </source>
</evidence>
<dbReference type="InterPro" id="IPR005111">
    <property type="entry name" value="MoeA_C_domain_IV"/>
</dbReference>
<accession>A0A846N2T9</accession>
<dbReference type="Pfam" id="PF00994">
    <property type="entry name" value="MoCF_biosynth"/>
    <property type="match status" value="1"/>
</dbReference>
<keyword evidence="6" id="KW-0460">Magnesium</keyword>
<evidence type="ECO:0000256" key="6">
    <source>
        <dbReference type="RuleBase" id="RU365090"/>
    </source>
</evidence>
<dbReference type="SMART" id="SM00852">
    <property type="entry name" value="MoCF_biosynth"/>
    <property type="match status" value="1"/>
</dbReference>
<keyword evidence="6" id="KW-0479">Metal-binding</keyword>
<comment type="cofactor">
    <cofactor evidence="6">
        <name>Mg(2+)</name>
        <dbReference type="ChEBI" id="CHEBI:18420"/>
    </cofactor>
</comment>
<evidence type="ECO:0000256" key="4">
    <source>
        <dbReference type="ARBA" id="ARBA00023150"/>
    </source>
</evidence>
<dbReference type="NCBIfam" id="NF045515">
    <property type="entry name" value="Glp_gephyrin"/>
    <property type="match status" value="1"/>
</dbReference>
<name>A0A846N2T9_9PROT</name>
<dbReference type="PROSITE" id="PS01079">
    <property type="entry name" value="MOCF_BIOSYNTHESIS_2"/>
    <property type="match status" value="1"/>
</dbReference>
<comment type="pathway">
    <text evidence="2 6">Cofactor biosynthesis; molybdopterin biosynthesis.</text>
</comment>
<dbReference type="GO" id="GO:0006777">
    <property type="term" value="P:Mo-molybdopterin cofactor biosynthetic process"/>
    <property type="evidence" value="ECO:0007669"/>
    <property type="project" value="UniProtKB-UniRule"/>
</dbReference>
<dbReference type="Pfam" id="PF03454">
    <property type="entry name" value="MoeA_C"/>
    <property type="match status" value="1"/>
</dbReference>
<dbReference type="InterPro" id="IPR036425">
    <property type="entry name" value="MoaB/Mog-like_dom_sf"/>
</dbReference>
<feature type="domain" description="MoaB/Mog" evidence="7">
    <location>
        <begin position="172"/>
        <end position="307"/>
    </location>
</feature>
<keyword evidence="9" id="KW-1185">Reference proteome</keyword>
<dbReference type="GO" id="GO:0046872">
    <property type="term" value="F:metal ion binding"/>
    <property type="evidence" value="ECO:0007669"/>
    <property type="project" value="UniProtKB-UniRule"/>
</dbReference>
<evidence type="ECO:0000256" key="2">
    <source>
        <dbReference type="ARBA" id="ARBA00005046"/>
    </source>
</evidence>
<evidence type="ECO:0000313" key="8">
    <source>
        <dbReference type="EMBL" id="NIK89611.1"/>
    </source>
</evidence>
<dbReference type="Proteomes" id="UP000570514">
    <property type="component" value="Unassembled WGS sequence"/>
</dbReference>
<reference evidence="8 9" key="1">
    <citation type="submission" date="2020-03" db="EMBL/GenBank/DDBJ databases">
        <title>Genomic Encyclopedia of Type Strains, Phase IV (KMG-IV): sequencing the most valuable type-strain genomes for metagenomic binning, comparative biology and taxonomic classification.</title>
        <authorList>
            <person name="Goeker M."/>
        </authorList>
    </citation>
    <scope>NUCLEOTIDE SEQUENCE [LARGE SCALE GENOMIC DNA]</scope>
    <source>
        <strain evidence="8 9">DSM 19867</strain>
    </source>
</reference>
<dbReference type="SUPFAM" id="SSF63882">
    <property type="entry name" value="MoeA N-terminal region -like"/>
    <property type="match status" value="1"/>
</dbReference>
<dbReference type="SUPFAM" id="SSF53218">
    <property type="entry name" value="Molybdenum cofactor biosynthesis proteins"/>
    <property type="match status" value="1"/>
</dbReference>
<keyword evidence="6" id="KW-0500">Molybdenum</keyword>
<dbReference type="Gene3D" id="2.170.190.11">
    <property type="entry name" value="Molybdopterin biosynthesis moea protein, domain 3"/>
    <property type="match status" value="1"/>
</dbReference>
<dbReference type="InterPro" id="IPR036688">
    <property type="entry name" value="MoeA_C_domain_IV_sf"/>
</dbReference>
<dbReference type="AlphaFoldDB" id="A0A846N2T9"/>
<dbReference type="InterPro" id="IPR038987">
    <property type="entry name" value="MoeA-like"/>
</dbReference>
<dbReference type="EMBL" id="JAASRM010000001">
    <property type="protein sequence ID" value="NIK89611.1"/>
    <property type="molecule type" value="Genomic_DNA"/>
</dbReference>
<dbReference type="InterPro" id="IPR005110">
    <property type="entry name" value="MoeA_linker/N"/>
</dbReference>
<proteinExistence type="inferred from homology"/>
<dbReference type="EC" id="2.10.1.1" evidence="6"/>
<dbReference type="InterPro" id="IPR036135">
    <property type="entry name" value="MoeA_linker/N_sf"/>
</dbReference>
<evidence type="ECO:0000256" key="1">
    <source>
        <dbReference type="ARBA" id="ARBA00002901"/>
    </source>
</evidence>
<dbReference type="Gene3D" id="2.40.340.10">
    <property type="entry name" value="MoeA, C-terminal, domain IV"/>
    <property type="match status" value="1"/>
</dbReference>
<comment type="similarity">
    <text evidence="3 6">Belongs to the MoeA family.</text>
</comment>
<dbReference type="GO" id="GO:0061599">
    <property type="term" value="F:molybdopterin molybdotransferase activity"/>
    <property type="evidence" value="ECO:0007669"/>
    <property type="project" value="UniProtKB-UniRule"/>
</dbReference>
<gene>
    <name evidence="8" type="ORF">FHS83_002929</name>
</gene>
<dbReference type="InterPro" id="IPR008284">
    <property type="entry name" value="MoCF_biosynth_CS"/>
</dbReference>
<dbReference type="PANTHER" id="PTHR10192">
    <property type="entry name" value="MOLYBDOPTERIN BIOSYNTHESIS PROTEIN"/>
    <property type="match status" value="1"/>
</dbReference>
<evidence type="ECO:0000256" key="3">
    <source>
        <dbReference type="ARBA" id="ARBA00010763"/>
    </source>
</evidence>
<sequence length="404" mass="42764">MISVEEAQARITAAFSPIDTETMDLGHLAARVLAEDVRARYDQPPFAASAMDGYAVRLSDGDQPRQVIGSVPAGHPFIGYVGPGEAVRIFTGGALPDGADAIVIQEDVRRDGDMIRFDPHAIRADYIRPAGLDFEKDAVLLEAGKRISARDMALLAAGDVTHAKVRRRPRVAIASIGDELSAPGAPRKPGGIAASTGYGLTAMITAWGGAPCDFGILPDTVQEIATIADAKAELVVTLGGASVGDHDLVQKALGSTDFALDFWKVAMRPGKPLLFGRLGNTPILGLPGNPVSALVCAILFLRPAIDAMLGTQQHTCSLSQKFKCGCHTSHARLKGELPANDSRQSYLRARLSHEGGEVWAEPYLAQDSSMLSVLAEADALLVRHPNAPEAKRGDLAEIIPLDGF</sequence>
<evidence type="ECO:0000259" key="7">
    <source>
        <dbReference type="SMART" id="SM00852"/>
    </source>
</evidence>
<dbReference type="RefSeq" id="WP_167083683.1">
    <property type="nucleotide sequence ID" value="NZ_BAAADC010000001.1"/>
</dbReference>
<dbReference type="InterPro" id="IPR001453">
    <property type="entry name" value="MoaB/Mog_dom"/>
</dbReference>
<dbReference type="PANTHER" id="PTHR10192:SF5">
    <property type="entry name" value="GEPHYRIN"/>
    <property type="match status" value="1"/>
</dbReference>
<keyword evidence="4 6" id="KW-0501">Molybdenum cofactor biosynthesis</keyword>
<comment type="function">
    <text evidence="1 6">Catalyzes the insertion of molybdate into adenylated molybdopterin with the concomitant release of AMP.</text>
</comment>